<dbReference type="PRINTS" id="PR00344">
    <property type="entry name" value="BCTRLSENSOR"/>
</dbReference>
<keyword evidence="9" id="KW-1133">Transmembrane helix</keyword>
<name>A0A921N1R8_9FIRM</name>
<feature type="transmembrane region" description="Helical" evidence="9">
    <location>
        <begin position="21"/>
        <end position="42"/>
    </location>
</feature>
<evidence type="ECO:0000256" key="3">
    <source>
        <dbReference type="ARBA" id="ARBA00022553"/>
    </source>
</evidence>
<dbReference type="InterPro" id="IPR050736">
    <property type="entry name" value="Sensor_HK_Regulatory"/>
</dbReference>
<dbReference type="InterPro" id="IPR003661">
    <property type="entry name" value="HisK_dim/P_dom"/>
</dbReference>
<dbReference type="SUPFAM" id="SSF47384">
    <property type="entry name" value="Homodimeric domain of signal transducing histidine kinase"/>
    <property type="match status" value="1"/>
</dbReference>
<dbReference type="Gene3D" id="3.30.565.10">
    <property type="entry name" value="Histidine kinase-like ATPase, C-terminal domain"/>
    <property type="match status" value="1"/>
</dbReference>
<feature type="transmembrane region" description="Helical" evidence="9">
    <location>
        <begin position="54"/>
        <end position="76"/>
    </location>
</feature>
<dbReference type="Proteomes" id="UP000776700">
    <property type="component" value="Unassembled WGS sequence"/>
</dbReference>
<sequence>MDNIKKAKRGDIKVQNNLSTLIIIALTLIISILYLSKLFMILKIENLQKLNVIYFIRLFNLILSGLAIGSCIMCYTSTKKEELFIISLMYVVFFVDISLGNLDNMNLENATKYVDGYITIGTSIIRMSILAISILPLKKIKKLIISNKLSSILIVAIISIFIGILENKDLIFSNKENYFIAYNIFLITSYLVVSIIYLEKSISQKEYIYSVISSSIFLFGVKAYYAIVGITYPMPVIKLTSISITYMAFIIFMGGLFLELILSIKRNKELENKLTVFYQIVNENKYSCIVLYDEDGNIKFANKTVKNFIFKTPYREDKKVESVIINKMKEVDENLILEIKNSIRKYRTWKGNIYIPSLDMTVECSIQNIYTQFKENNYAIIFKDISAKLRSQKYLIEYEKMKKHEEVKNEFFANISHELRTPLNIFYSTLQLLDIKSNDMSVDFRQVYENNKQYLKINCKRMLRLINNIIDITKIDVGFTKAKFTNCDIVRVVEDITLSVINYANNKNINIVFDTEVEEHIIKCDSSMIERAILNLLSNAIKFTKENGNIFVNLYKDENWVHIIVKDDGIGIPISIQNIIFERFVQGDKSLTRLNEGSGIGLSIVKSIVELNNGEIYLDSDEENGTEFEILLPNEKLEGDEYEYNHEIDIDKIELEFSDIYELHK</sequence>
<organism evidence="11 12">
    <name type="scientific">Romboutsia timonensis</name>
    <dbReference type="NCBI Taxonomy" id="1776391"/>
    <lineage>
        <taxon>Bacteria</taxon>
        <taxon>Bacillati</taxon>
        <taxon>Bacillota</taxon>
        <taxon>Clostridia</taxon>
        <taxon>Peptostreptococcales</taxon>
        <taxon>Peptostreptococcaceae</taxon>
        <taxon>Romboutsia</taxon>
    </lineage>
</organism>
<evidence type="ECO:0000259" key="10">
    <source>
        <dbReference type="PROSITE" id="PS50109"/>
    </source>
</evidence>
<keyword evidence="9" id="KW-0472">Membrane</keyword>
<evidence type="ECO:0000256" key="4">
    <source>
        <dbReference type="ARBA" id="ARBA00022679"/>
    </source>
</evidence>
<feature type="transmembrane region" description="Helical" evidence="9">
    <location>
        <begin position="83"/>
        <end position="102"/>
    </location>
</feature>
<comment type="caution">
    <text evidence="11">The sequence shown here is derived from an EMBL/GenBank/DDBJ whole genome shotgun (WGS) entry which is preliminary data.</text>
</comment>
<evidence type="ECO:0000256" key="9">
    <source>
        <dbReference type="SAM" id="Phobius"/>
    </source>
</evidence>
<dbReference type="Pfam" id="PF02518">
    <property type="entry name" value="HATPase_c"/>
    <property type="match status" value="1"/>
</dbReference>
<reference evidence="11" key="2">
    <citation type="submission" date="2021-09" db="EMBL/GenBank/DDBJ databases">
        <authorList>
            <person name="Gilroy R."/>
        </authorList>
    </citation>
    <scope>NUCLEOTIDE SEQUENCE</scope>
    <source>
        <strain evidence="11">1277</strain>
    </source>
</reference>
<dbReference type="InterPro" id="IPR005467">
    <property type="entry name" value="His_kinase_dom"/>
</dbReference>
<keyword evidence="3" id="KW-0597">Phosphoprotein</keyword>
<evidence type="ECO:0000256" key="8">
    <source>
        <dbReference type="ARBA" id="ARBA00023012"/>
    </source>
</evidence>
<keyword evidence="7" id="KW-0067">ATP-binding</keyword>
<feature type="transmembrane region" description="Helical" evidence="9">
    <location>
        <begin position="149"/>
        <end position="165"/>
    </location>
</feature>
<evidence type="ECO:0000256" key="2">
    <source>
        <dbReference type="ARBA" id="ARBA00012438"/>
    </source>
</evidence>
<gene>
    <name evidence="11" type="ORF">K8V90_09420</name>
</gene>
<dbReference type="Gene3D" id="1.10.287.130">
    <property type="match status" value="1"/>
</dbReference>
<dbReference type="CDD" id="cd00082">
    <property type="entry name" value="HisKA"/>
    <property type="match status" value="1"/>
</dbReference>
<evidence type="ECO:0000256" key="6">
    <source>
        <dbReference type="ARBA" id="ARBA00022777"/>
    </source>
</evidence>
<dbReference type="Pfam" id="PF00512">
    <property type="entry name" value="HisKA"/>
    <property type="match status" value="1"/>
</dbReference>
<feature type="transmembrane region" description="Helical" evidence="9">
    <location>
        <begin position="244"/>
        <end position="264"/>
    </location>
</feature>
<keyword evidence="6" id="KW-0418">Kinase</keyword>
<dbReference type="InterPro" id="IPR003594">
    <property type="entry name" value="HATPase_dom"/>
</dbReference>
<keyword evidence="4" id="KW-0808">Transferase</keyword>
<dbReference type="PANTHER" id="PTHR43711">
    <property type="entry name" value="TWO-COMPONENT HISTIDINE KINASE"/>
    <property type="match status" value="1"/>
</dbReference>
<dbReference type="InterPro" id="IPR036890">
    <property type="entry name" value="HATPase_C_sf"/>
</dbReference>
<dbReference type="InterPro" id="IPR036097">
    <property type="entry name" value="HisK_dim/P_sf"/>
</dbReference>
<dbReference type="SMART" id="SM00388">
    <property type="entry name" value="HisKA"/>
    <property type="match status" value="1"/>
</dbReference>
<dbReference type="FunFam" id="3.30.565.10:FF:000037">
    <property type="entry name" value="Hybrid sensor histidine kinase/response regulator"/>
    <property type="match status" value="1"/>
</dbReference>
<dbReference type="EMBL" id="DYUB01000297">
    <property type="protein sequence ID" value="HJG97307.1"/>
    <property type="molecule type" value="Genomic_DNA"/>
</dbReference>
<evidence type="ECO:0000256" key="5">
    <source>
        <dbReference type="ARBA" id="ARBA00022741"/>
    </source>
</evidence>
<keyword evidence="8" id="KW-0902">Two-component regulatory system</keyword>
<evidence type="ECO:0000313" key="12">
    <source>
        <dbReference type="Proteomes" id="UP000776700"/>
    </source>
</evidence>
<dbReference type="AlphaFoldDB" id="A0A921N1R8"/>
<keyword evidence="9" id="KW-0812">Transmembrane</keyword>
<dbReference type="SMART" id="SM00387">
    <property type="entry name" value="HATPase_c"/>
    <property type="match status" value="1"/>
</dbReference>
<dbReference type="CDD" id="cd00075">
    <property type="entry name" value="HATPase"/>
    <property type="match status" value="1"/>
</dbReference>
<dbReference type="GO" id="GO:0005524">
    <property type="term" value="F:ATP binding"/>
    <property type="evidence" value="ECO:0007669"/>
    <property type="project" value="UniProtKB-KW"/>
</dbReference>
<protein>
    <recommendedName>
        <fullName evidence="2">histidine kinase</fullName>
        <ecNumber evidence="2">2.7.13.3</ecNumber>
    </recommendedName>
</protein>
<feature type="transmembrane region" description="Helical" evidence="9">
    <location>
        <begin position="117"/>
        <end position="137"/>
    </location>
</feature>
<evidence type="ECO:0000313" key="11">
    <source>
        <dbReference type="EMBL" id="HJG97307.1"/>
    </source>
</evidence>
<proteinExistence type="predicted"/>
<comment type="catalytic activity">
    <reaction evidence="1">
        <text>ATP + protein L-histidine = ADP + protein N-phospho-L-histidine.</text>
        <dbReference type="EC" id="2.7.13.3"/>
    </reaction>
</comment>
<feature type="domain" description="Histidine kinase" evidence="10">
    <location>
        <begin position="414"/>
        <end position="636"/>
    </location>
</feature>
<feature type="transmembrane region" description="Helical" evidence="9">
    <location>
        <begin position="207"/>
        <end position="232"/>
    </location>
</feature>
<feature type="transmembrane region" description="Helical" evidence="9">
    <location>
        <begin position="177"/>
        <end position="198"/>
    </location>
</feature>
<dbReference type="InterPro" id="IPR004358">
    <property type="entry name" value="Sig_transdc_His_kin-like_C"/>
</dbReference>
<dbReference type="SUPFAM" id="SSF55874">
    <property type="entry name" value="ATPase domain of HSP90 chaperone/DNA topoisomerase II/histidine kinase"/>
    <property type="match status" value="1"/>
</dbReference>
<dbReference type="PROSITE" id="PS50109">
    <property type="entry name" value="HIS_KIN"/>
    <property type="match status" value="1"/>
</dbReference>
<evidence type="ECO:0000256" key="7">
    <source>
        <dbReference type="ARBA" id="ARBA00022840"/>
    </source>
</evidence>
<dbReference type="GO" id="GO:0000155">
    <property type="term" value="F:phosphorelay sensor kinase activity"/>
    <property type="evidence" value="ECO:0007669"/>
    <property type="project" value="InterPro"/>
</dbReference>
<reference evidence="11" key="1">
    <citation type="journal article" date="2021" name="PeerJ">
        <title>Extensive microbial diversity within the chicken gut microbiome revealed by metagenomics and culture.</title>
        <authorList>
            <person name="Gilroy R."/>
            <person name="Ravi A."/>
            <person name="Getino M."/>
            <person name="Pursley I."/>
            <person name="Horton D.L."/>
            <person name="Alikhan N.F."/>
            <person name="Baker D."/>
            <person name="Gharbi K."/>
            <person name="Hall N."/>
            <person name="Watson M."/>
            <person name="Adriaenssens E.M."/>
            <person name="Foster-Nyarko E."/>
            <person name="Jarju S."/>
            <person name="Secka A."/>
            <person name="Antonio M."/>
            <person name="Oren A."/>
            <person name="Chaudhuri R.R."/>
            <person name="La Ragione R."/>
            <person name="Hildebrand F."/>
            <person name="Pallen M.J."/>
        </authorList>
    </citation>
    <scope>NUCLEOTIDE SEQUENCE</scope>
    <source>
        <strain evidence="11">1277</strain>
    </source>
</reference>
<accession>A0A921N1R8</accession>
<evidence type="ECO:0000256" key="1">
    <source>
        <dbReference type="ARBA" id="ARBA00000085"/>
    </source>
</evidence>
<dbReference type="PANTHER" id="PTHR43711:SF26">
    <property type="entry name" value="SENSOR HISTIDINE KINASE RCSC"/>
    <property type="match status" value="1"/>
</dbReference>
<dbReference type="EC" id="2.7.13.3" evidence="2"/>
<keyword evidence="5" id="KW-0547">Nucleotide-binding</keyword>